<keyword evidence="11" id="KW-1185">Reference proteome</keyword>
<dbReference type="InterPro" id="IPR026392">
    <property type="entry name" value="Exo/Archaeosortase_dom"/>
</dbReference>
<evidence type="ECO:0000256" key="3">
    <source>
        <dbReference type="ARBA" id="ARBA00022670"/>
    </source>
</evidence>
<protein>
    <recommendedName>
        <fullName evidence="9">Methanolan biosynthesis EpsI domain-containing protein</fullName>
    </recommendedName>
</protein>
<feature type="transmembrane region" description="Helical" evidence="8">
    <location>
        <begin position="24"/>
        <end position="44"/>
    </location>
</feature>
<evidence type="ECO:0000256" key="1">
    <source>
        <dbReference type="ARBA" id="ARBA00004651"/>
    </source>
</evidence>
<proteinExistence type="predicted"/>
<feature type="transmembrane region" description="Helical" evidence="8">
    <location>
        <begin position="223"/>
        <end position="242"/>
    </location>
</feature>
<feature type="transmembrane region" description="Helical" evidence="8">
    <location>
        <begin position="262"/>
        <end position="281"/>
    </location>
</feature>
<dbReference type="NCBIfam" id="TIGR02602">
    <property type="entry name" value="8TM_EpsH"/>
    <property type="match status" value="1"/>
</dbReference>
<gene>
    <name evidence="10" type="ORF">GCM10011617_14030</name>
</gene>
<feature type="transmembrane region" description="Helical" evidence="8">
    <location>
        <begin position="86"/>
        <end position="110"/>
    </location>
</feature>
<dbReference type="InterPro" id="IPR013426">
    <property type="entry name" value="EpsH-like"/>
</dbReference>
<dbReference type="InterPro" id="IPR019127">
    <property type="entry name" value="Exosortase"/>
</dbReference>
<dbReference type="RefSeq" id="WP_189539915.1">
    <property type="nucleotide sequence ID" value="NZ_BMZD01000003.1"/>
</dbReference>
<reference evidence="10" key="1">
    <citation type="journal article" date="2014" name="Int. J. Syst. Evol. Microbiol.">
        <title>Complete genome sequence of Corynebacterium casei LMG S-19264T (=DSM 44701T), isolated from a smear-ripened cheese.</title>
        <authorList>
            <consortium name="US DOE Joint Genome Institute (JGI-PGF)"/>
            <person name="Walter F."/>
            <person name="Albersmeier A."/>
            <person name="Kalinowski J."/>
            <person name="Ruckert C."/>
        </authorList>
    </citation>
    <scope>NUCLEOTIDE SEQUENCE</scope>
    <source>
        <strain evidence="10">KCTC 32422</strain>
    </source>
</reference>
<dbReference type="GO" id="GO:0008233">
    <property type="term" value="F:peptidase activity"/>
    <property type="evidence" value="ECO:0007669"/>
    <property type="project" value="UniProtKB-KW"/>
</dbReference>
<feature type="transmembrane region" description="Helical" evidence="8">
    <location>
        <begin position="198"/>
        <end position="216"/>
    </location>
</feature>
<dbReference type="Pfam" id="PF11984">
    <property type="entry name" value="DUF3485"/>
    <property type="match status" value="1"/>
</dbReference>
<evidence type="ECO:0000256" key="8">
    <source>
        <dbReference type="SAM" id="Phobius"/>
    </source>
</evidence>
<dbReference type="NCBIfam" id="TIGR02914">
    <property type="entry name" value="EpsI_fam"/>
    <property type="match status" value="1"/>
</dbReference>
<comment type="subcellular location">
    <subcellularLocation>
        <location evidence="1">Cell membrane</location>
        <topology evidence="1">Multi-pass membrane protein</topology>
    </subcellularLocation>
</comment>
<keyword evidence="2" id="KW-1003">Cell membrane</keyword>
<feature type="transmembrane region" description="Helical" evidence="8">
    <location>
        <begin position="122"/>
        <end position="146"/>
    </location>
</feature>
<dbReference type="GO" id="GO:0005886">
    <property type="term" value="C:plasma membrane"/>
    <property type="evidence" value="ECO:0007669"/>
    <property type="project" value="UniProtKB-SubCell"/>
</dbReference>
<dbReference type="GO" id="GO:0006508">
    <property type="term" value="P:proteolysis"/>
    <property type="evidence" value="ECO:0007669"/>
    <property type="project" value="UniProtKB-KW"/>
</dbReference>
<dbReference type="InterPro" id="IPR017540">
    <property type="entry name" value="Exosortase-1"/>
</dbReference>
<evidence type="ECO:0000313" key="11">
    <source>
        <dbReference type="Proteomes" id="UP000634139"/>
    </source>
</evidence>
<evidence type="ECO:0000256" key="7">
    <source>
        <dbReference type="ARBA" id="ARBA00023136"/>
    </source>
</evidence>
<evidence type="ECO:0000256" key="2">
    <source>
        <dbReference type="ARBA" id="ARBA00022475"/>
    </source>
</evidence>
<evidence type="ECO:0000256" key="5">
    <source>
        <dbReference type="ARBA" id="ARBA00022801"/>
    </source>
</evidence>
<accession>A0A918VEK8</accession>
<keyword evidence="5" id="KW-0378">Hydrolase</keyword>
<keyword evidence="3" id="KW-0645">Protease</keyword>
<keyword evidence="6 8" id="KW-1133">Transmembrane helix</keyword>
<organism evidence="10 11">
    <name type="scientific">Novosphingobium arvoryzae</name>
    <dbReference type="NCBI Taxonomy" id="1256514"/>
    <lineage>
        <taxon>Bacteria</taxon>
        <taxon>Pseudomonadati</taxon>
        <taxon>Pseudomonadota</taxon>
        <taxon>Alphaproteobacteria</taxon>
        <taxon>Sphingomonadales</taxon>
        <taxon>Sphingomonadaceae</taxon>
        <taxon>Novosphingobium</taxon>
    </lineage>
</organism>
<dbReference type="Proteomes" id="UP000634139">
    <property type="component" value="Unassembled WGS sequence"/>
</dbReference>
<evidence type="ECO:0000256" key="6">
    <source>
        <dbReference type="ARBA" id="ARBA00022989"/>
    </source>
</evidence>
<reference evidence="10" key="2">
    <citation type="submission" date="2020-09" db="EMBL/GenBank/DDBJ databases">
        <authorList>
            <person name="Sun Q."/>
            <person name="Kim S."/>
        </authorList>
    </citation>
    <scope>NUCLEOTIDE SEQUENCE</scope>
    <source>
        <strain evidence="10">KCTC 32422</strain>
    </source>
</reference>
<evidence type="ECO:0000256" key="4">
    <source>
        <dbReference type="ARBA" id="ARBA00022692"/>
    </source>
</evidence>
<dbReference type="NCBIfam" id="TIGR03109">
    <property type="entry name" value="exosort_XrtA"/>
    <property type="match status" value="1"/>
</dbReference>
<dbReference type="Pfam" id="PF09721">
    <property type="entry name" value="Exosortase_EpsH"/>
    <property type="match status" value="1"/>
</dbReference>
<evidence type="ECO:0000313" key="10">
    <source>
        <dbReference type="EMBL" id="GGZ95214.1"/>
    </source>
</evidence>
<name>A0A918VEK8_9SPHN</name>
<feature type="transmembrane region" description="Helical" evidence="8">
    <location>
        <begin position="312"/>
        <end position="332"/>
    </location>
</feature>
<comment type="caution">
    <text evidence="10">The sequence shown here is derived from an EMBL/GenBank/DDBJ whole genome shotgun (WGS) entry which is preliminary data.</text>
</comment>
<keyword evidence="7 8" id="KW-0472">Membrane</keyword>
<dbReference type="EMBL" id="BMZD01000003">
    <property type="protein sequence ID" value="GGZ95214.1"/>
    <property type="molecule type" value="Genomic_DNA"/>
</dbReference>
<dbReference type="NCBIfam" id="TIGR04178">
    <property type="entry name" value="exo_archaeo"/>
    <property type="match status" value="1"/>
</dbReference>
<sequence length="518" mass="55512">MPPDLAVPAPTAGTAAIPAHWRPALGWLALGWVALIGLFAADWAAMLDQWWNSSTYNHILLIPPILGWLVWLRWPELLKLAPQAWWPALVLVGAALLVWVAGAFAGFNLLRQAGAVALLPALALLLLGPRVGAGLAFPLGYSLFLVPFGDELVPPLQMITAEITIALVQLSGIPARIEGVFIDTPVGLFIVAEACSGVKFLIAMVALGVLVCNVCFRSWKRRAGFMALCIAAPILANGVRAWGTIYAAQYVGVEKAAGIDHIIYGWVFFAVVIAAVLGLSWKHFDRAIDDPMIDAKAIAAHPLLTRLAARPAAPLLVLAGALVLAVAGQGWARAAEALAAPLPARIDLPLVPGWTRVDYAPRVWWEPRAAGADHRLLGRYRDGRGRTVDVFYALYASQTDGKEAGAYGEGALRPDSGWVWHSAGGSVAGAKTDWLRAGTDVNRLAHTYYRTGDLLAGSNVRLKLANIADRLLLRPRPTMLLIVSAEQTGDQDAAAALASFHQSTGDPGEWMDRIAQLR</sequence>
<keyword evidence="4 8" id="KW-0812">Transmembrane</keyword>
<feature type="domain" description="Methanolan biosynthesis EpsI" evidence="9">
    <location>
        <begin position="317"/>
        <end position="503"/>
    </location>
</feature>
<dbReference type="AlphaFoldDB" id="A0A918VEK8"/>
<feature type="transmembrane region" description="Helical" evidence="8">
    <location>
        <begin position="56"/>
        <end position="74"/>
    </location>
</feature>
<dbReference type="InterPro" id="IPR014263">
    <property type="entry name" value="Methanolan_biosynth_EpsI"/>
</dbReference>
<evidence type="ECO:0000259" key="9">
    <source>
        <dbReference type="Pfam" id="PF11984"/>
    </source>
</evidence>